<sequence>MIPLMWLVPRDTRGLTSRTGVPDVVRRALVRWYSGDGEDSDHRASVIMVVKARDHHQWIACDCLGDAADPPLLSPAYLSEAETYYLRRLTSIRQRRPEHHVDCPFFREQAPPRIREKATATPRTINEPDGLFSAHRLAPEKLAQLPEDDEPDDRTRGVAIPRLARLLWQLMEMARVNVVEPLGRGEPREASMALEFGRLRSAAERVEIAPGIPLARHLYTHIDPYERGIVFAKLREAARHWPAEHAPQAFLLLYAVDISGTTVTLAGGRELIVKNRIRHIGVHQRRIGPPFLVLAVIGEHNPREGYAALRAYAQPVARPSNFIAVHNAAERETIVGLLDLQYRLRRRGIGIGFKRLLFDVATSAGEVRPDLLLDLRDFTTGEVMEAALEVVTGHDADTLGLKMRQVEKLREIAPVVTIHAEDLEDGALEAAVLDQLHIG</sequence>
<keyword evidence="2" id="KW-1185">Reference proteome</keyword>
<organism evidence="1 2">
    <name type="scientific">Piedraia hortae CBS 480.64</name>
    <dbReference type="NCBI Taxonomy" id="1314780"/>
    <lineage>
        <taxon>Eukaryota</taxon>
        <taxon>Fungi</taxon>
        <taxon>Dikarya</taxon>
        <taxon>Ascomycota</taxon>
        <taxon>Pezizomycotina</taxon>
        <taxon>Dothideomycetes</taxon>
        <taxon>Dothideomycetidae</taxon>
        <taxon>Capnodiales</taxon>
        <taxon>Piedraiaceae</taxon>
        <taxon>Piedraia</taxon>
    </lineage>
</organism>
<dbReference type="AlphaFoldDB" id="A0A6A7BPC9"/>
<dbReference type="Proteomes" id="UP000799421">
    <property type="component" value="Unassembled WGS sequence"/>
</dbReference>
<reference evidence="1" key="1">
    <citation type="journal article" date="2020" name="Stud. Mycol.">
        <title>101 Dothideomycetes genomes: a test case for predicting lifestyles and emergence of pathogens.</title>
        <authorList>
            <person name="Haridas S."/>
            <person name="Albert R."/>
            <person name="Binder M."/>
            <person name="Bloem J."/>
            <person name="Labutti K."/>
            <person name="Salamov A."/>
            <person name="Andreopoulos B."/>
            <person name="Baker S."/>
            <person name="Barry K."/>
            <person name="Bills G."/>
            <person name="Bluhm B."/>
            <person name="Cannon C."/>
            <person name="Castanera R."/>
            <person name="Culley D."/>
            <person name="Daum C."/>
            <person name="Ezra D."/>
            <person name="Gonzalez J."/>
            <person name="Henrissat B."/>
            <person name="Kuo A."/>
            <person name="Liang C."/>
            <person name="Lipzen A."/>
            <person name="Lutzoni F."/>
            <person name="Magnuson J."/>
            <person name="Mondo S."/>
            <person name="Nolan M."/>
            <person name="Ohm R."/>
            <person name="Pangilinan J."/>
            <person name="Park H.-J."/>
            <person name="Ramirez L."/>
            <person name="Alfaro M."/>
            <person name="Sun H."/>
            <person name="Tritt A."/>
            <person name="Yoshinaga Y."/>
            <person name="Zwiers L.-H."/>
            <person name="Turgeon B."/>
            <person name="Goodwin S."/>
            <person name="Spatafora J."/>
            <person name="Crous P."/>
            <person name="Grigoriev I."/>
        </authorList>
    </citation>
    <scope>NUCLEOTIDE SEQUENCE</scope>
    <source>
        <strain evidence="1">CBS 480.64</strain>
    </source>
</reference>
<evidence type="ECO:0000313" key="1">
    <source>
        <dbReference type="EMBL" id="KAF2857193.1"/>
    </source>
</evidence>
<name>A0A6A7BPC9_9PEZI</name>
<accession>A0A6A7BPC9</accession>
<proteinExistence type="predicted"/>
<gene>
    <name evidence="1" type="ORF">K470DRAFT_273508</name>
</gene>
<dbReference type="OrthoDB" id="10324184at2759"/>
<evidence type="ECO:0000313" key="2">
    <source>
        <dbReference type="Proteomes" id="UP000799421"/>
    </source>
</evidence>
<dbReference type="EMBL" id="MU006060">
    <property type="protein sequence ID" value="KAF2857193.1"/>
    <property type="molecule type" value="Genomic_DNA"/>
</dbReference>
<protein>
    <submittedName>
        <fullName evidence="1">Uncharacterized protein</fullName>
    </submittedName>
</protein>